<dbReference type="GO" id="GO:0010181">
    <property type="term" value="F:FMN binding"/>
    <property type="evidence" value="ECO:0007669"/>
    <property type="project" value="InterPro"/>
</dbReference>
<dbReference type="PANTHER" id="PTHR43303:SF4">
    <property type="entry name" value="NADPH DEHYDROGENASE C23G7.10C-RELATED"/>
    <property type="match status" value="1"/>
</dbReference>
<evidence type="ECO:0000256" key="3">
    <source>
        <dbReference type="ARBA" id="ARBA00022643"/>
    </source>
</evidence>
<name>A0A0S3PZE0_9BRAD</name>
<evidence type="ECO:0000256" key="5">
    <source>
        <dbReference type="ARBA" id="ARBA00023002"/>
    </source>
</evidence>
<accession>A0A0S3PZE0</accession>
<dbReference type="InterPro" id="IPR013785">
    <property type="entry name" value="Aldolase_TIM"/>
</dbReference>
<dbReference type="Pfam" id="PF00724">
    <property type="entry name" value="Oxidored_FMN"/>
    <property type="match status" value="1"/>
</dbReference>
<keyword evidence="4" id="KW-0521">NADP</keyword>
<dbReference type="Proteomes" id="UP000236884">
    <property type="component" value="Chromosome"/>
</dbReference>
<protein>
    <submittedName>
        <fullName evidence="7">NADPH dehydrogenase</fullName>
        <ecNumber evidence="7">1.6.99.1</ecNumber>
    </submittedName>
</protein>
<proteinExistence type="predicted"/>
<keyword evidence="2" id="KW-0285">Flavoprotein</keyword>
<sequence>MSALFSPIRLGDLELSNRIVVAPMCQYSADDGCANDWHTTHLGMLANSGAGLVVIEATHVDRAARITHGCVGLYSDANEAALARVIAHCKRIGTAKFAVQLAHSGRKGSSQRPWEGGKGLHQNGGLDQPWPTIGPSAITFGEGWAVPREMEKADFERVTEQFVEAAKRAVRLGFDAAEMHIAHGYLLHSIASPISNKRSDGYSAGRQAGWRFIAEIAEAIRAAVPKGFPVGARITGSDWADGGMTPDDCVALATMLREAGLDYIDVSSGGVAAGIHNPTHPGYNVPMAERVKREAGIASRAVGLIADPAHAEEIIASGKADQVALGRAFLDNPHWGWMAAEALGADVARPPQYLRVGRKMWAKPGKA</sequence>
<dbReference type="EMBL" id="AP014946">
    <property type="protein sequence ID" value="BAT61311.1"/>
    <property type="molecule type" value="Genomic_DNA"/>
</dbReference>
<organism evidence="7 8">
    <name type="scientific">Variibacter gotjawalensis</name>
    <dbReference type="NCBI Taxonomy" id="1333996"/>
    <lineage>
        <taxon>Bacteria</taxon>
        <taxon>Pseudomonadati</taxon>
        <taxon>Pseudomonadota</taxon>
        <taxon>Alphaproteobacteria</taxon>
        <taxon>Hyphomicrobiales</taxon>
        <taxon>Nitrobacteraceae</taxon>
        <taxon>Variibacter</taxon>
    </lineage>
</organism>
<dbReference type="SUPFAM" id="SSF51395">
    <property type="entry name" value="FMN-linked oxidoreductases"/>
    <property type="match status" value="1"/>
</dbReference>
<dbReference type="GO" id="GO:0050661">
    <property type="term" value="F:NADP binding"/>
    <property type="evidence" value="ECO:0007669"/>
    <property type="project" value="InterPro"/>
</dbReference>
<evidence type="ECO:0000313" key="7">
    <source>
        <dbReference type="EMBL" id="BAT61311.1"/>
    </source>
</evidence>
<dbReference type="EC" id="1.6.99.1" evidence="7"/>
<keyword evidence="3" id="KW-0288">FMN</keyword>
<keyword evidence="8" id="KW-1185">Reference proteome</keyword>
<dbReference type="InterPro" id="IPR044152">
    <property type="entry name" value="YqjM-like"/>
</dbReference>
<comment type="cofactor">
    <cofactor evidence="1">
        <name>FMN</name>
        <dbReference type="ChEBI" id="CHEBI:58210"/>
    </cofactor>
</comment>
<evidence type="ECO:0000313" key="8">
    <source>
        <dbReference type="Proteomes" id="UP000236884"/>
    </source>
</evidence>
<keyword evidence="5 7" id="KW-0560">Oxidoreductase</keyword>
<dbReference type="AlphaFoldDB" id="A0A0S3PZE0"/>
<evidence type="ECO:0000259" key="6">
    <source>
        <dbReference type="Pfam" id="PF00724"/>
    </source>
</evidence>
<dbReference type="KEGG" id="vgo:GJW-30_1_03868"/>
<dbReference type="GO" id="GO:0003959">
    <property type="term" value="F:NADPH dehydrogenase activity"/>
    <property type="evidence" value="ECO:0007669"/>
    <property type="project" value="UniProtKB-EC"/>
</dbReference>
<dbReference type="InterPro" id="IPR001155">
    <property type="entry name" value="OxRdtase_FMN_N"/>
</dbReference>
<evidence type="ECO:0000256" key="4">
    <source>
        <dbReference type="ARBA" id="ARBA00022857"/>
    </source>
</evidence>
<gene>
    <name evidence="7" type="primary">namA_2</name>
    <name evidence="7" type="ORF">GJW-30_1_03868</name>
</gene>
<evidence type="ECO:0000256" key="1">
    <source>
        <dbReference type="ARBA" id="ARBA00001917"/>
    </source>
</evidence>
<evidence type="ECO:0000256" key="2">
    <source>
        <dbReference type="ARBA" id="ARBA00022630"/>
    </source>
</evidence>
<dbReference type="RefSeq" id="WP_096358025.1">
    <property type="nucleotide sequence ID" value="NZ_AP014946.1"/>
</dbReference>
<dbReference type="Gene3D" id="3.20.20.70">
    <property type="entry name" value="Aldolase class I"/>
    <property type="match status" value="1"/>
</dbReference>
<dbReference type="PANTHER" id="PTHR43303">
    <property type="entry name" value="NADPH DEHYDROGENASE C23G7.10C-RELATED"/>
    <property type="match status" value="1"/>
</dbReference>
<dbReference type="CDD" id="cd02932">
    <property type="entry name" value="OYE_YqiM_FMN"/>
    <property type="match status" value="1"/>
</dbReference>
<dbReference type="OrthoDB" id="9804454at2"/>
<reference evidence="7 8" key="1">
    <citation type="submission" date="2015-08" db="EMBL/GenBank/DDBJ databases">
        <title>Investigation of the bacterial diversity of lava forest soil.</title>
        <authorList>
            <person name="Lee J.S."/>
        </authorList>
    </citation>
    <scope>NUCLEOTIDE SEQUENCE [LARGE SCALE GENOMIC DNA]</scope>
    <source>
        <strain evidence="7 8">GJW-30</strain>
    </source>
</reference>
<feature type="domain" description="NADH:flavin oxidoreductase/NADH oxidase N-terminal" evidence="6">
    <location>
        <begin position="4"/>
        <end position="337"/>
    </location>
</feature>